<keyword evidence="3" id="KW-1185">Reference proteome</keyword>
<keyword evidence="1" id="KW-0732">Signal</keyword>
<dbReference type="AlphaFoldDB" id="A0A8J5WQ95"/>
<protein>
    <submittedName>
        <fullName evidence="2">Uncharacterized protein</fullName>
    </submittedName>
</protein>
<accession>A0A8J5WQ95</accession>
<reference evidence="2" key="2">
    <citation type="submission" date="2021-02" db="EMBL/GenBank/DDBJ databases">
        <authorList>
            <person name="Kimball J.A."/>
            <person name="Haas M.W."/>
            <person name="Macchietto M."/>
            <person name="Kono T."/>
            <person name="Duquette J."/>
            <person name="Shao M."/>
        </authorList>
    </citation>
    <scope>NUCLEOTIDE SEQUENCE</scope>
    <source>
        <tissue evidence="2">Fresh leaf tissue</tissue>
    </source>
</reference>
<evidence type="ECO:0000313" key="3">
    <source>
        <dbReference type="Proteomes" id="UP000729402"/>
    </source>
</evidence>
<name>A0A8J5WQ95_ZIZPA</name>
<evidence type="ECO:0000256" key="1">
    <source>
        <dbReference type="SAM" id="SignalP"/>
    </source>
</evidence>
<comment type="caution">
    <text evidence="2">The sequence shown here is derived from an EMBL/GenBank/DDBJ whole genome shotgun (WGS) entry which is preliminary data.</text>
</comment>
<dbReference type="Proteomes" id="UP000729402">
    <property type="component" value="Unassembled WGS sequence"/>
</dbReference>
<sequence length="199" mass="21087">MESPEAAKYELSATFHLHLCCLPLLWSCGAAARPCYRPTLPHPPLPCPSLSPRPSLLPRTASSLLGPVAPFDVALPFPTAPPSVAATPSGVVPPFPTAPSPLPALSPPDLPARRLVWCCPALLRCLTQCHYRSTLSPLLVSPPPCPSPLPRLASPSSDPAVPSGVAFARCSHPITLGFRKARLLNGISFLKASFWKVTL</sequence>
<proteinExistence type="predicted"/>
<dbReference type="EMBL" id="JAAALK010000080">
    <property type="protein sequence ID" value="KAG8094351.1"/>
    <property type="molecule type" value="Genomic_DNA"/>
</dbReference>
<reference evidence="2" key="1">
    <citation type="journal article" date="2021" name="bioRxiv">
        <title>Whole Genome Assembly and Annotation of Northern Wild Rice, Zizania palustris L., Supports a Whole Genome Duplication in the Zizania Genus.</title>
        <authorList>
            <person name="Haas M."/>
            <person name="Kono T."/>
            <person name="Macchietto M."/>
            <person name="Millas R."/>
            <person name="McGilp L."/>
            <person name="Shao M."/>
            <person name="Duquette J."/>
            <person name="Hirsch C.N."/>
            <person name="Kimball J."/>
        </authorList>
    </citation>
    <scope>NUCLEOTIDE SEQUENCE</scope>
    <source>
        <tissue evidence="2">Fresh leaf tissue</tissue>
    </source>
</reference>
<feature type="chain" id="PRO_5035159879" evidence="1">
    <location>
        <begin position="33"/>
        <end position="199"/>
    </location>
</feature>
<gene>
    <name evidence="2" type="ORF">GUJ93_ZPchr0012g20756</name>
</gene>
<feature type="signal peptide" evidence="1">
    <location>
        <begin position="1"/>
        <end position="32"/>
    </location>
</feature>
<organism evidence="2 3">
    <name type="scientific">Zizania palustris</name>
    <name type="common">Northern wild rice</name>
    <dbReference type="NCBI Taxonomy" id="103762"/>
    <lineage>
        <taxon>Eukaryota</taxon>
        <taxon>Viridiplantae</taxon>
        <taxon>Streptophyta</taxon>
        <taxon>Embryophyta</taxon>
        <taxon>Tracheophyta</taxon>
        <taxon>Spermatophyta</taxon>
        <taxon>Magnoliopsida</taxon>
        <taxon>Liliopsida</taxon>
        <taxon>Poales</taxon>
        <taxon>Poaceae</taxon>
        <taxon>BOP clade</taxon>
        <taxon>Oryzoideae</taxon>
        <taxon>Oryzeae</taxon>
        <taxon>Zizaniinae</taxon>
        <taxon>Zizania</taxon>
    </lineage>
</organism>
<evidence type="ECO:0000313" key="2">
    <source>
        <dbReference type="EMBL" id="KAG8094351.1"/>
    </source>
</evidence>